<dbReference type="Proteomes" id="UP001219525">
    <property type="component" value="Unassembled WGS sequence"/>
</dbReference>
<dbReference type="Gene3D" id="3.40.50.300">
    <property type="entry name" value="P-loop containing nucleotide triphosphate hydrolases"/>
    <property type="match status" value="1"/>
</dbReference>
<proteinExistence type="predicted"/>
<dbReference type="EMBL" id="JARJCW010000006">
    <property type="protein sequence ID" value="KAJ7223483.1"/>
    <property type="molecule type" value="Genomic_DNA"/>
</dbReference>
<dbReference type="AlphaFoldDB" id="A0AAD6YMC2"/>
<organism evidence="1 2">
    <name type="scientific">Mycena pura</name>
    <dbReference type="NCBI Taxonomy" id="153505"/>
    <lineage>
        <taxon>Eukaryota</taxon>
        <taxon>Fungi</taxon>
        <taxon>Dikarya</taxon>
        <taxon>Basidiomycota</taxon>
        <taxon>Agaricomycotina</taxon>
        <taxon>Agaricomycetes</taxon>
        <taxon>Agaricomycetidae</taxon>
        <taxon>Agaricales</taxon>
        <taxon>Marasmiineae</taxon>
        <taxon>Mycenaceae</taxon>
        <taxon>Mycena</taxon>
    </lineage>
</organism>
<keyword evidence="2" id="KW-1185">Reference proteome</keyword>
<sequence>MKEKLGLSYLPNLWQAHAVQQLLRASIRYNGCGGLGKSLIFEGTAALAGPRKLVLVVCPLKALEVDQLRSAALVSVKSQVEVPQACGRSVCGTMGLIAISSHSIAPKDKPTEFICTHAPILAARPHSLTHSPRRTPLHVCALRHARGRGQHRTRHGRLEHPHLRPALELTALRLRPSSRTRTCRAAPAHTCARAAHGKTQHSLPCACT</sequence>
<accession>A0AAD6YMC2</accession>
<reference evidence="1" key="1">
    <citation type="submission" date="2023-03" db="EMBL/GenBank/DDBJ databases">
        <title>Massive genome expansion in bonnet fungi (Mycena s.s.) driven by repeated elements and novel gene families across ecological guilds.</title>
        <authorList>
            <consortium name="Lawrence Berkeley National Laboratory"/>
            <person name="Harder C.B."/>
            <person name="Miyauchi S."/>
            <person name="Viragh M."/>
            <person name="Kuo A."/>
            <person name="Thoen E."/>
            <person name="Andreopoulos B."/>
            <person name="Lu D."/>
            <person name="Skrede I."/>
            <person name="Drula E."/>
            <person name="Henrissat B."/>
            <person name="Morin E."/>
            <person name="Kohler A."/>
            <person name="Barry K."/>
            <person name="LaButti K."/>
            <person name="Morin E."/>
            <person name="Salamov A."/>
            <person name="Lipzen A."/>
            <person name="Mereny Z."/>
            <person name="Hegedus B."/>
            <person name="Baldrian P."/>
            <person name="Stursova M."/>
            <person name="Weitz H."/>
            <person name="Taylor A."/>
            <person name="Grigoriev I.V."/>
            <person name="Nagy L.G."/>
            <person name="Martin F."/>
            <person name="Kauserud H."/>
        </authorList>
    </citation>
    <scope>NUCLEOTIDE SEQUENCE</scope>
    <source>
        <strain evidence="1">9144</strain>
    </source>
</reference>
<comment type="caution">
    <text evidence="1">The sequence shown here is derived from an EMBL/GenBank/DDBJ whole genome shotgun (WGS) entry which is preliminary data.</text>
</comment>
<protein>
    <submittedName>
        <fullName evidence="1">Uncharacterized protein</fullName>
    </submittedName>
</protein>
<gene>
    <name evidence="1" type="ORF">GGX14DRAFT_558058</name>
</gene>
<evidence type="ECO:0000313" key="1">
    <source>
        <dbReference type="EMBL" id="KAJ7223483.1"/>
    </source>
</evidence>
<evidence type="ECO:0000313" key="2">
    <source>
        <dbReference type="Proteomes" id="UP001219525"/>
    </source>
</evidence>
<name>A0AAD6YMC2_9AGAR</name>
<dbReference type="InterPro" id="IPR027417">
    <property type="entry name" value="P-loop_NTPase"/>
</dbReference>